<dbReference type="InterPro" id="IPR027304">
    <property type="entry name" value="Trigger_fact/SurA_dom_sf"/>
</dbReference>
<evidence type="ECO:0000256" key="2">
    <source>
        <dbReference type="PROSITE-ProRule" id="PRU00278"/>
    </source>
</evidence>
<proteinExistence type="predicted"/>
<accession>A0A1G6DRV8</accession>
<evidence type="ECO:0000313" key="5">
    <source>
        <dbReference type="Proteomes" id="UP000198771"/>
    </source>
</evidence>
<reference evidence="4 5" key="1">
    <citation type="submission" date="2016-10" db="EMBL/GenBank/DDBJ databases">
        <authorList>
            <person name="de Groot N.N."/>
        </authorList>
    </citation>
    <scope>NUCLEOTIDE SEQUENCE [LARGE SCALE GENOMIC DNA]</scope>
    <source>
        <strain evidence="4 5">ASO4-2</strain>
    </source>
</reference>
<dbReference type="STRING" id="617002.SAMN05660653_02349"/>
<dbReference type="Pfam" id="PF13624">
    <property type="entry name" value="SurA_N_3"/>
    <property type="match status" value="1"/>
</dbReference>
<evidence type="ECO:0000256" key="1">
    <source>
        <dbReference type="ARBA" id="ARBA00022729"/>
    </source>
</evidence>
<sequence length="304" mass="35217">MTIIGFVFCVSPVLAGNVVDRIVAVVNGEVITLFELNQRFRPVVEQFQGRELQDEERRALLDGKRQLLDRMVEEVLMRQEAERLEMQVTDLEVQTQIRQIREQLGASESQFLEYLTLQGLTKDQYERRLREEMLRHRLLGFMIRRKVVVTSDEIRAYYENNKDDFAQQRQVRLGLILFASHAEAEEVQARLNAGTITFSDAAREYSRGPGAEQGGDMGLLAWRDLAADWRSALQPLRKGEISSIIRIQDRAAILKLMDEEPGEIKPLAAVEDQIREILMEPRLEERYENYMAGLRNRALIDIRL</sequence>
<dbReference type="RefSeq" id="WP_161946309.1">
    <property type="nucleotide sequence ID" value="NZ_FMXO01000013.1"/>
</dbReference>
<gene>
    <name evidence="4" type="ORF">SAMN05660653_02349</name>
</gene>
<organism evidence="4 5">
    <name type="scientific">Desulfonatronum thiosulfatophilum</name>
    <dbReference type="NCBI Taxonomy" id="617002"/>
    <lineage>
        <taxon>Bacteria</taxon>
        <taxon>Pseudomonadati</taxon>
        <taxon>Thermodesulfobacteriota</taxon>
        <taxon>Desulfovibrionia</taxon>
        <taxon>Desulfovibrionales</taxon>
        <taxon>Desulfonatronaceae</taxon>
        <taxon>Desulfonatronum</taxon>
    </lineage>
</organism>
<dbReference type="AlphaFoldDB" id="A0A1G6DRV8"/>
<dbReference type="EMBL" id="FMXO01000013">
    <property type="protein sequence ID" value="SDB47830.1"/>
    <property type="molecule type" value="Genomic_DNA"/>
</dbReference>
<keyword evidence="5" id="KW-1185">Reference proteome</keyword>
<dbReference type="GO" id="GO:0003755">
    <property type="term" value="F:peptidyl-prolyl cis-trans isomerase activity"/>
    <property type="evidence" value="ECO:0007669"/>
    <property type="project" value="UniProtKB-KW"/>
</dbReference>
<name>A0A1G6DRV8_9BACT</name>
<keyword evidence="2" id="KW-0697">Rotamase</keyword>
<dbReference type="SUPFAM" id="SSF54534">
    <property type="entry name" value="FKBP-like"/>
    <property type="match status" value="1"/>
</dbReference>
<dbReference type="Proteomes" id="UP000198771">
    <property type="component" value="Unassembled WGS sequence"/>
</dbReference>
<keyword evidence="1" id="KW-0732">Signal</keyword>
<dbReference type="InterPro" id="IPR000297">
    <property type="entry name" value="PPIase_PpiC"/>
</dbReference>
<keyword evidence="2" id="KW-0413">Isomerase</keyword>
<dbReference type="PANTHER" id="PTHR47637:SF1">
    <property type="entry name" value="CHAPERONE SURA"/>
    <property type="match status" value="1"/>
</dbReference>
<protein>
    <submittedName>
        <fullName evidence="4">Periplasmic chaperone for outer membrane proteins SurA</fullName>
    </submittedName>
</protein>
<dbReference type="OrthoDB" id="14196at2"/>
<dbReference type="InterPro" id="IPR050280">
    <property type="entry name" value="OMP_Chaperone_SurA"/>
</dbReference>
<dbReference type="Pfam" id="PF13145">
    <property type="entry name" value="Rotamase_2"/>
    <property type="match status" value="1"/>
</dbReference>
<dbReference type="Gene3D" id="1.10.4030.10">
    <property type="entry name" value="Porin chaperone SurA, peptide-binding domain"/>
    <property type="match status" value="1"/>
</dbReference>
<evidence type="ECO:0000313" key="4">
    <source>
        <dbReference type="EMBL" id="SDB47830.1"/>
    </source>
</evidence>
<evidence type="ECO:0000259" key="3">
    <source>
        <dbReference type="PROSITE" id="PS50198"/>
    </source>
</evidence>
<feature type="domain" description="PpiC" evidence="3">
    <location>
        <begin position="168"/>
        <end position="258"/>
    </location>
</feature>
<dbReference type="PROSITE" id="PS50198">
    <property type="entry name" value="PPIC_PPIASE_2"/>
    <property type="match status" value="1"/>
</dbReference>
<dbReference type="PANTHER" id="PTHR47637">
    <property type="entry name" value="CHAPERONE SURA"/>
    <property type="match status" value="1"/>
</dbReference>
<dbReference type="SUPFAM" id="SSF109998">
    <property type="entry name" value="Triger factor/SurA peptide-binding domain-like"/>
    <property type="match status" value="1"/>
</dbReference>
<dbReference type="Gene3D" id="3.10.50.40">
    <property type="match status" value="1"/>
</dbReference>
<dbReference type="InterPro" id="IPR046357">
    <property type="entry name" value="PPIase_dom_sf"/>
</dbReference>